<dbReference type="Gene3D" id="1.10.3720.10">
    <property type="entry name" value="MetI-like"/>
    <property type="match status" value="1"/>
</dbReference>
<dbReference type="Proteomes" id="UP000190626">
    <property type="component" value="Unassembled WGS sequence"/>
</dbReference>
<evidence type="ECO:0000259" key="8">
    <source>
        <dbReference type="PROSITE" id="PS50928"/>
    </source>
</evidence>
<dbReference type="GO" id="GO:0055085">
    <property type="term" value="P:transmembrane transport"/>
    <property type="evidence" value="ECO:0007669"/>
    <property type="project" value="InterPro"/>
</dbReference>
<dbReference type="PROSITE" id="PS50928">
    <property type="entry name" value="ABC_TM1"/>
    <property type="match status" value="1"/>
</dbReference>
<sequence length="271" mass="30602">MKIHLVPRPLGYLIMLIMVILYLYPLLYLFNVSFKPDVEFIVDPVGIVKQFQPENYVNAWKQGNFSTYIWNSILYTGVAVGASVLISALAAFPVSRSYIKWSNFVYVFFMIAIFLPNNMIPQWNLIHWLGLYNTRIGYILVNTGIGLGFMLMTGYIKAVPRELDEAASIDGCSYSRYVMMIIMPLIKPVLATSAILQAIGVWNNVIGATIYLSDKKLFPIVLGLFKFYGQFSNQWTLLAAALVIVASPMIILYIFLQRYIIEGAMTGAVKS</sequence>
<comment type="similarity">
    <text evidence="7">Belongs to the binding-protein-dependent transport system permease family.</text>
</comment>
<feature type="transmembrane region" description="Helical" evidence="7">
    <location>
        <begin position="177"/>
        <end position="202"/>
    </location>
</feature>
<keyword evidence="10" id="KW-1185">Reference proteome</keyword>
<feature type="transmembrane region" description="Helical" evidence="7">
    <location>
        <begin position="12"/>
        <end position="30"/>
    </location>
</feature>
<dbReference type="GO" id="GO:0005886">
    <property type="term" value="C:plasma membrane"/>
    <property type="evidence" value="ECO:0007669"/>
    <property type="project" value="UniProtKB-SubCell"/>
</dbReference>
<comment type="caution">
    <text evidence="9">The sequence shown here is derived from an EMBL/GenBank/DDBJ whole genome shotgun (WGS) entry which is preliminary data.</text>
</comment>
<evidence type="ECO:0000256" key="2">
    <source>
        <dbReference type="ARBA" id="ARBA00022448"/>
    </source>
</evidence>
<protein>
    <submittedName>
        <fullName evidence="9">Sugar ABC transporter permease</fullName>
    </submittedName>
</protein>
<evidence type="ECO:0000313" key="9">
    <source>
        <dbReference type="EMBL" id="OPH46573.1"/>
    </source>
</evidence>
<dbReference type="EMBL" id="MBTG01000073">
    <property type="protein sequence ID" value="OPH46573.1"/>
    <property type="molecule type" value="Genomic_DNA"/>
</dbReference>
<reference evidence="10" key="1">
    <citation type="submission" date="2016-07" db="EMBL/GenBank/DDBJ databases">
        <authorList>
            <person name="Florea S."/>
            <person name="Webb J.S."/>
            <person name="Jaromczyk J."/>
            <person name="Schardl C.L."/>
        </authorList>
    </citation>
    <scope>NUCLEOTIDE SEQUENCE [LARGE SCALE GENOMIC DNA]</scope>
    <source>
        <strain evidence="10">CY1</strain>
    </source>
</reference>
<evidence type="ECO:0000256" key="7">
    <source>
        <dbReference type="RuleBase" id="RU363032"/>
    </source>
</evidence>
<feature type="transmembrane region" description="Helical" evidence="7">
    <location>
        <begin position="235"/>
        <end position="256"/>
    </location>
</feature>
<dbReference type="CDD" id="cd06261">
    <property type="entry name" value="TM_PBP2"/>
    <property type="match status" value="1"/>
</dbReference>
<dbReference type="RefSeq" id="WP_079421339.1">
    <property type="nucleotide sequence ID" value="NZ_MBTG01000073.1"/>
</dbReference>
<organism evidence="9 10">
    <name type="scientific">Paenibacillus ferrarius</name>
    <dbReference type="NCBI Taxonomy" id="1469647"/>
    <lineage>
        <taxon>Bacteria</taxon>
        <taxon>Bacillati</taxon>
        <taxon>Bacillota</taxon>
        <taxon>Bacilli</taxon>
        <taxon>Bacillales</taxon>
        <taxon>Paenibacillaceae</taxon>
        <taxon>Paenibacillus</taxon>
    </lineage>
</organism>
<evidence type="ECO:0000256" key="1">
    <source>
        <dbReference type="ARBA" id="ARBA00004651"/>
    </source>
</evidence>
<comment type="subcellular location">
    <subcellularLocation>
        <location evidence="1 7">Cell membrane</location>
        <topology evidence="1 7">Multi-pass membrane protein</topology>
    </subcellularLocation>
</comment>
<dbReference type="OrthoDB" id="187395at2"/>
<dbReference type="InterPro" id="IPR000515">
    <property type="entry name" value="MetI-like"/>
</dbReference>
<gene>
    <name evidence="9" type="ORF">BC351_13830</name>
</gene>
<dbReference type="PANTHER" id="PTHR43744">
    <property type="entry name" value="ABC TRANSPORTER PERMEASE PROTEIN MG189-RELATED-RELATED"/>
    <property type="match status" value="1"/>
</dbReference>
<dbReference type="InterPro" id="IPR035906">
    <property type="entry name" value="MetI-like_sf"/>
</dbReference>
<accession>A0A1V4H7A8</accession>
<evidence type="ECO:0000256" key="5">
    <source>
        <dbReference type="ARBA" id="ARBA00022989"/>
    </source>
</evidence>
<feature type="domain" description="ABC transmembrane type-1" evidence="8">
    <location>
        <begin position="69"/>
        <end position="256"/>
    </location>
</feature>
<feature type="transmembrane region" description="Helical" evidence="7">
    <location>
        <begin position="104"/>
        <end position="124"/>
    </location>
</feature>
<evidence type="ECO:0000313" key="10">
    <source>
        <dbReference type="Proteomes" id="UP000190626"/>
    </source>
</evidence>
<dbReference type="STRING" id="1469647.BC351_13830"/>
<keyword evidence="6 7" id="KW-0472">Membrane</keyword>
<dbReference type="AlphaFoldDB" id="A0A1V4H7A8"/>
<keyword evidence="4 7" id="KW-0812">Transmembrane</keyword>
<evidence type="ECO:0000256" key="4">
    <source>
        <dbReference type="ARBA" id="ARBA00022692"/>
    </source>
</evidence>
<keyword evidence="5 7" id="KW-1133">Transmembrane helix</keyword>
<dbReference type="Pfam" id="PF00528">
    <property type="entry name" value="BPD_transp_1"/>
    <property type="match status" value="1"/>
</dbReference>
<evidence type="ECO:0000256" key="6">
    <source>
        <dbReference type="ARBA" id="ARBA00023136"/>
    </source>
</evidence>
<proteinExistence type="inferred from homology"/>
<name>A0A1V4H7A8_9BACL</name>
<evidence type="ECO:0000256" key="3">
    <source>
        <dbReference type="ARBA" id="ARBA00022475"/>
    </source>
</evidence>
<keyword evidence="3" id="KW-1003">Cell membrane</keyword>
<feature type="transmembrane region" description="Helical" evidence="7">
    <location>
        <begin position="68"/>
        <end position="92"/>
    </location>
</feature>
<keyword evidence="2 7" id="KW-0813">Transport</keyword>
<dbReference type="PANTHER" id="PTHR43744:SF8">
    <property type="entry name" value="SN-GLYCEROL-3-PHOSPHATE TRANSPORT SYSTEM PERMEASE PROTEIN UGPE"/>
    <property type="match status" value="1"/>
</dbReference>
<dbReference type="SUPFAM" id="SSF161098">
    <property type="entry name" value="MetI-like"/>
    <property type="match status" value="1"/>
</dbReference>
<feature type="transmembrane region" description="Helical" evidence="7">
    <location>
        <begin position="136"/>
        <end position="156"/>
    </location>
</feature>